<keyword evidence="3" id="KW-1185">Reference proteome</keyword>
<comment type="caution">
    <text evidence="2">The sequence shown here is derived from an EMBL/GenBank/DDBJ whole genome shotgun (WGS) entry which is preliminary data.</text>
</comment>
<dbReference type="EMBL" id="SDMR01000001">
    <property type="protein sequence ID" value="TBT96261.1"/>
    <property type="molecule type" value="Genomic_DNA"/>
</dbReference>
<evidence type="ECO:0008006" key="4">
    <source>
        <dbReference type="Google" id="ProtNLM"/>
    </source>
</evidence>
<reference evidence="2 3" key="1">
    <citation type="submission" date="2019-01" db="EMBL/GenBank/DDBJ databases">
        <title>Lactibacter flavus gen. nov., sp. nov., a novel bacterium of the family Propionibacteriaceae isolated from raw milk and dairy products.</title>
        <authorList>
            <person name="Huptas C."/>
            <person name="Wenning M."/>
            <person name="Breitenwieser F."/>
            <person name="Doll E."/>
            <person name="Von Neubeck M."/>
            <person name="Busse H.-J."/>
            <person name="Scherer S."/>
        </authorList>
    </citation>
    <scope>NUCLEOTIDE SEQUENCE [LARGE SCALE GENOMIC DNA]</scope>
    <source>
        <strain evidence="2 3">DSM 22130</strain>
    </source>
</reference>
<dbReference type="AlphaFoldDB" id="A0A4V2JTG7"/>
<organism evidence="2 3">
    <name type="scientific">Propioniciclava tarda</name>
    <dbReference type="NCBI Taxonomy" id="433330"/>
    <lineage>
        <taxon>Bacteria</taxon>
        <taxon>Bacillati</taxon>
        <taxon>Actinomycetota</taxon>
        <taxon>Actinomycetes</taxon>
        <taxon>Propionibacteriales</taxon>
        <taxon>Propionibacteriaceae</taxon>
        <taxon>Propioniciclava</taxon>
    </lineage>
</organism>
<evidence type="ECO:0000256" key="1">
    <source>
        <dbReference type="SAM" id="Phobius"/>
    </source>
</evidence>
<keyword evidence="1" id="KW-1133">Transmembrane helix</keyword>
<feature type="transmembrane region" description="Helical" evidence="1">
    <location>
        <begin position="20"/>
        <end position="44"/>
    </location>
</feature>
<sequence>MWRQLQFDEAVANRVRRAMFAALMRANLVALVLMFMIAAGGLALAGQSGFWTFPIMLIVLLAVVPLALWRTSARSVGGTPLGSYLAYAVTPDGTFHSSSAFGTSTINPGFVARIAQSRDCWMVTISNGFLIVVPKELLPDADAALLVRHLPQRATH</sequence>
<feature type="transmembrane region" description="Helical" evidence="1">
    <location>
        <begin position="50"/>
        <end position="69"/>
    </location>
</feature>
<gene>
    <name evidence="2" type="ORF">ET996_00915</name>
</gene>
<protein>
    <recommendedName>
        <fullName evidence="4">YcxB family protein</fullName>
    </recommendedName>
</protein>
<evidence type="ECO:0000313" key="2">
    <source>
        <dbReference type="EMBL" id="TBT96261.1"/>
    </source>
</evidence>
<name>A0A4V2JTG7_PROTD</name>
<dbReference type="RefSeq" id="WP_131170673.1">
    <property type="nucleotide sequence ID" value="NZ_FXTL01000001.1"/>
</dbReference>
<evidence type="ECO:0000313" key="3">
    <source>
        <dbReference type="Proteomes" id="UP000291933"/>
    </source>
</evidence>
<keyword evidence="1" id="KW-0472">Membrane</keyword>
<proteinExistence type="predicted"/>
<dbReference type="Proteomes" id="UP000291933">
    <property type="component" value="Unassembled WGS sequence"/>
</dbReference>
<accession>A0A4V2JTG7</accession>
<keyword evidence="1" id="KW-0812">Transmembrane</keyword>